<accession>A0ABP9GSP8</accession>
<dbReference type="InterPro" id="IPR003673">
    <property type="entry name" value="CoA-Trfase_fam_III"/>
</dbReference>
<dbReference type="PANTHER" id="PTHR48228:SF7">
    <property type="entry name" value="FATTY ACYL-COA TRANSFERASE RV3272-RELATED"/>
    <property type="match status" value="1"/>
</dbReference>
<keyword evidence="3" id="KW-1185">Reference proteome</keyword>
<evidence type="ECO:0000313" key="3">
    <source>
        <dbReference type="Proteomes" id="UP001499993"/>
    </source>
</evidence>
<evidence type="ECO:0000313" key="2">
    <source>
        <dbReference type="EMBL" id="GAA4951631.1"/>
    </source>
</evidence>
<dbReference type="InterPro" id="IPR023606">
    <property type="entry name" value="CoA-Trfase_III_dom_1_sf"/>
</dbReference>
<dbReference type="RefSeq" id="WP_345558118.1">
    <property type="nucleotide sequence ID" value="NZ_BAABIK010000026.1"/>
</dbReference>
<feature type="region of interest" description="Disordered" evidence="1">
    <location>
        <begin position="283"/>
        <end position="303"/>
    </location>
</feature>
<dbReference type="Proteomes" id="UP001499993">
    <property type="component" value="Unassembled WGS sequence"/>
</dbReference>
<dbReference type="PANTHER" id="PTHR48228">
    <property type="entry name" value="SUCCINYL-COA--D-CITRAMALATE COA-TRANSFERASE"/>
    <property type="match status" value="1"/>
</dbReference>
<dbReference type="SUPFAM" id="SSF89796">
    <property type="entry name" value="CoA-transferase family III (CaiB/BaiF)"/>
    <property type="match status" value="2"/>
</dbReference>
<evidence type="ECO:0008006" key="4">
    <source>
        <dbReference type="Google" id="ProtNLM"/>
    </source>
</evidence>
<dbReference type="Gene3D" id="3.30.1540.10">
    <property type="entry name" value="formyl-coa transferase, domain 3"/>
    <property type="match status" value="1"/>
</dbReference>
<feature type="compositionally biased region" description="Pro residues" evidence="1">
    <location>
        <begin position="51"/>
        <end position="61"/>
    </location>
</feature>
<feature type="region of interest" description="Disordered" evidence="1">
    <location>
        <begin position="523"/>
        <end position="544"/>
    </location>
</feature>
<dbReference type="EMBL" id="BAABIK010000026">
    <property type="protein sequence ID" value="GAA4951631.1"/>
    <property type="molecule type" value="Genomic_DNA"/>
</dbReference>
<sequence length="639" mass="64382">MTLSDAGVAAGDTAAPLAGLTVERAGDSVAARVAEAHLRMLGADSSAEPGGAPPEGAPPDAPAGRLAVGVPGGRIGCDIGWAGPLGLPLGDETAVQAACGIMHVHGRAVGEPRPLGLDYASAVGGVLAVHGLLAAAIGRLRGSGAAGVRTSVAQAALLSVGQYLAAATAPEAGRPEEPRHGGPPFDSADGVRFEIETFDAETWQRFWALLGADQSALARGWRPFLHRYAAAACPLPPELQAAAAAHVFRAIADAAQAAGISLVRVRGADTSTAVRADRAPWRLSAAPRAGTPEPVPGARGPGTASPLKGLVVVESARRVQGPLAGHVLRLLGAEVVRIEPPGGDPLRWMPPTVGRCSARFLALNRGKRVVEIDIKSPAGRREVCELVAGADVFLHNWAPGKAAAFGLDAADLHAVRPDLVYACASGWGRAEGAGSAMGGARPLGTDFLVQAHSGVGALVRPRGEPPAPSLMTLTDVLGGLISAEGILAGLLARCRGAGGARVDSSLYDAATVLTGSAAAAGAGADVHGRADRRPLRGPLHDPLPARDGRLALGSRARGAPDRVARALGAAAPAGDVRAALAAHCRAYPAAELAGRLRAAGLDATPVCTDLAELAADPRFGAAVEAAGAAFVRSPWEFSP</sequence>
<gene>
    <name evidence="2" type="ORF">GCM10023224_40200</name>
</gene>
<feature type="region of interest" description="Disordered" evidence="1">
    <location>
        <begin position="43"/>
        <end position="64"/>
    </location>
</feature>
<protein>
    <recommendedName>
        <fullName evidence="4">Crotonobetainyl-CoA:carnitine CoA-transferase CaiB</fullName>
    </recommendedName>
</protein>
<evidence type="ECO:0000256" key="1">
    <source>
        <dbReference type="SAM" id="MobiDB-lite"/>
    </source>
</evidence>
<dbReference type="Gene3D" id="3.40.50.10540">
    <property type="entry name" value="Crotonobetainyl-coa:carnitine coa-transferase, domain 1"/>
    <property type="match status" value="2"/>
</dbReference>
<organism evidence="2 3">
    <name type="scientific">Streptomonospora halophila</name>
    <dbReference type="NCBI Taxonomy" id="427369"/>
    <lineage>
        <taxon>Bacteria</taxon>
        <taxon>Bacillati</taxon>
        <taxon>Actinomycetota</taxon>
        <taxon>Actinomycetes</taxon>
        <taxon>Streptosporangiales</taxon>
        <taxon>Nocardiopsidaceae</taxon>
        <taxon>Streptomonospora</taxon>
    </lineage>
</organism>
<proteinExistence type="predicted"/>
<name>A0ABP9GSP8_9ACTN</name>
<dbReference type="InterPro" id="IPR044855">
    <property type="entry name" value="CoA-Trfase_III_dom3_sf"/>
</dbReference>
<dbReference type="InterPro" id="IPR050509">
    <property type="entry name" value="CoA-transferase_III"/>
</dbReference>
<reference evidence="3" key="1">
    <citation type="journal article" date="2019" name="Int. J. Syst. Evol. Microbiol.">
        <title>The Global Catalogue of Microorganisms (GCM) 10K type strain sequencing project: providing services to taxonomists for standard genome sequencing and annotation.</title>
        <authorList>
            <consortium name="The Broad Institute Genomics Platform"/>
            <consortium name="The Broad Institute Genome Sequencing Center for Infectious Disease"/>
            <person name="Wu L."/>
            <person name="Ma J."/>
        </authorList>
    </citation>
    <scope>NUCLEOTIDE SEQUENCE [LARGE SCALE GENOMIC DNA]</scope>
    <source>
        <strain evidence="3">JCM 18123</strain>
    </source>
</reference>
<comment type="caution">
    <text evidence="2">The sequence shown here is derived from an EMBL/GenBank/DDBJ whole genome shotgun (WGS) entry which is preliminary data.</text>
</comment>
<dbReference type="Pfam" id="PF02515">
    <property type="entry name" value="CoA_transf_3"/>
    <property type="match status" value="2"/>
</dbReference>